<organism evidence="1 2">
    <name type="scientific">Linnemannia hyalina</name>
    <dbReference type="NCBI Taxonomy" id="64524"/>
    <lineage>
        <taxon>Eukaryota</taxon>
        <taxon>Fungi</taxon>
        <taxon>Fungi incertae sedis</taxon>
        <taxon>Mucoromycota</taxon>
        <taxon>Mortierellomycotina</taxon>
        <taxon>Mortierellomycetes</taxon>
        <taxon>Mortierellales</taxon>
        <taxon>Mortierellaceae</taxon>
        <taxon>Linnemannia</taxon>
    </lineage>
</organism>
<comment type="caution">
    <text evidence="1">The sequence shown here is derived from an EMBL/GenBank/DDBJ whole genome shotgun (WGS) entry which is preliminary data.</text>
</comment>
<name>A0A9P8BXH8_9FUNG</name>
<dbReference type="Proteomes" id="UP000707451">
    <property type="component" value="Unassembled WGS sequence"/>
</dbReference>
<dbReference type="EMBL" id="JAHRHY010000006">
    <property type="protein sequence ID" value="KAG9068922.1"/>
    <property type="molecule type" value="Genomic_DNA"/>
</dbReference>
<accession>A0A9P8BXH8</accession>
<keyword evidence="2" id="KW-1185">Reference proteome</keyword>
<dbReference type="AlphaFoldDB" id="A0A9P8BXH8"/>
<sequence length="173" mass="19273">MTYQQKLKEEGNGIKDIQKWSSGQRLGYVPTREDEDGGLIVLWKEVENMFVNYVPKFATIDGHPIPFHFHKNLTENQEESRITQITGSKSMPVVIVLRGISGSSSSSKSKNEVSPAAIEAFKRNGNETCRCQQQQQNQPPTNEKPVGNVRACCTAHCCCRHQQQHNVSASGGN</sequence>
<evidence type="ECO:0000313" key="1">
    <source>
        <dbReference type="EMBL" id="KAG9068922.1"/>
    </source>
</evidence>
<dbReference type="OrthoDB" id="10489100at2759"/>
<evidence type="ECO:0000313" key="2">
    <source>
        <dbReference type="Proteomes" id="UP000707451"/>
    </source>
</evidence>
<protein>
    <submittedName>
        <fullName evidence="1">Uncharacterized protein</fullName>
    </submittedName>
</protein>
<proteinExistence type="predicted"/>
<reference evidence="1" key="1">
    <citation type="submission" date="2021-06" db="EMBL/GenBank/DDBJ databases">
        <title>Genome Sequence of Mortierella hyaline Strain SCG-10, a Cold-Adapted, Nitrate-Reducing Fungus Isolated from Soil in Minnesota, USA.</title>
        <authorList>
            <person name="Aldossari N."/>
        </authorList>
    </citation>
    <scope>NUCLEOTIDE SEQUENCE</scope>
    <source>
        <strain evidence="1">SCG-10</strain>
    </source>
</reference>
<gene>
    <name evidence="1" type="ORF">KI688_011218</name>
</gene>